<dbReference type="GO" id="GO:0046872">
    <property type="term" value="F:metal ion binding"/>
    <property type="evidence" value="ECO:0007669"/>
    <property type="project" value="UniProtKB-KW"/>
</dbReference>
<dbReference type="InterPro" id="IPR027443">
    <property type="entry name" value="IPNS-like_sf"/>
</dbReference>
<comment type="similarity">
    <text evidence="6">Belongs to the iron/ascorbate-dependent oxidoreductase family.</text>
</comment>
<keyword evidence="6" id="KW-0560">Oxidoreductase</keyword>
<dbReference type="PANTHER" id="PTHR47990">
    <property type="entry name" value="2-OXOGLUTARATE (2OG) AND FE(II)-DEPENDENT OXYGENASE SUPERFAMILY PROTEIN-RELATED"/>
    <property type="match status" value="1"/>
</dbReference>
<reference evidence="8 9" key="1">
    <citation type="submission" date="2017-11" db="EMBL/GenBank/DDBJ databases">
        <title>De-novo sequencing of pomegranate (Punica granatum L.) genome.</title>
        <authorList>
            <person name="Akparov Z."/>
            <person name="Amiraslanov A."/>
            <person name="Hajiyeva S."/>
            <person name="Abbasov M."/>
            <person name="Kaur K."/>
            <person name="Hamwieh A."/>
            <person name="Solovyev V."/>
            <person name="Salamov A."/>
            <person name="Braich B."/>
            <person name="Kosarev P."/>
            <person name="Mahmoud A."/>
            <person name="Hajiyev E."/>
            <person name="Babayeva S."/>
            <person name="Izzatullayeva V."/>
            <person name="Mammadov A."/>
            <person name="Mammadov A."/>
            <person name="Sharifova S."/>
            <person name="Ojaghi J."/>
            <person name="Eynullazada K."/>
            <person name="Bayramov B."/>
            <person name="Abdulazimova A."/>
            <person name="Shahmuradov I."/>
        </authorList>
    </citation>
    <scope>NUCLEOTIDE SEQUENCE [LARGE SCALE GENOMIC DNA]</scope>
    <source>
        <strain evidence="9">cv. AG2017</strain>
        <tissue evidence="8">Leaf</tissue>
    </source>
</reference>
<dbReference type="EMBL" id="PGOL01000620">
    <property type="protein sequence ID" value="PKI67315.1"/>
    <property type="molecule type" value="Genomic_DNA"/>
</dbReference>
<sequence length="301" mass="33280">MGEEGRAIPKIDLQELPFQYTKLREACQEWGCFRVVNHSVPVTLMSEMKRVVRSLLDLPIETKHRNKEVSSGSGYIAPGKLGSIYESLCISDLTSPEAVCAICSVLDASPEHRETLRAYTEAVTGLAMEIGDRVARSMGLEGRDFFKEWACQFRMNKYSFTHETVGSGGLLAHTDPGLLTVLQDDEVVGGLEIADSSNSFIHVDSCPGTFLVNLGDTAVAWSNGRLRSVKHRVQCKEPTVRISIGGFVVPPKELAIKAPAELVDCHPPRLYIPFTYDEYKQIRSSNKMPNDEALSFLLAQS</sequence>
<evidence type="ECO:0000256" key="5">
    <source>
        <dbReference type="ARBA" id="ARBA00076740"/>
    </source>
</evidence>
<dbReference type="Gene3D" id="2.60.120.330">
    <property type="entry name" value="B-lactam Antibiotic, Isopenicillin N Synthase, Chain"/>
    <property type="match status" value="1"/>
</dbReference>
<dbReference type="Pfam" id="PF14226">
    <property type="entry name" value="DIOX_N"/>
    <property type="match status" value="1"/>
</dbReference>
<dbReference type="InterPro" id="IPR050231">
    <property type="entry name" value="Iron_ascorbate_oxido_reductase"/>
</dbReference>
<dbReference type="FunFam" id="2.60.120.330:FF:000017">
    <property type="entry name" value="2-oxoglutarate-dependent dioxygenase DAO"/>
    <property type="match status" value="1"/>
</dbReference>
<dbReference type="InterPro" id="IPR044861">
    <property type="entry name" value="IPNS-like_FE2OG_OXY"/>
</dbReference>
<dbReference type="InterPro" id="IPR026992">
    <property type="entry name" value="DIOX_N"/>
</dbReference>
<dbReference type="Proteomes" id="UP000233551">
    <property type="component" value="Unassembled WGS sequence"/>
</dbReference>
<protein>
    <recommendedName>
        <fullName evidence="4">2-oxoglutarate-dependent dioxygenase DAO</fullName>
    </recommendedName>
    <alternativeName>
        <fullName evidence="5">Protein DIOXYGENASE FOR AUXIN OXIDATION</fullName>
    </alternativeName>
</protein>
<evidence type="ECO:0000256" key="2">
    <source>
        <dbReference type="ARBA" id="ARBA00023004"/>
    </source>
</evidence>
<keyword evidence="1 6" id="KW-0479">Metal-binding</keyword>
<organism evidence="8 9">
    <name type="scientific">Punica granatum</name>
    <name type="common">Pomegranate</name>
    <dbReference type="NCBI Taxonomy" id="22663"/>
    <lineage>
        <taxon>Eukaryota</taxon>
        <taxon>Viridiplantae</taxon>
        <taxon>Streptophyta</taxon>
        <taxon>Embryophyta</taxon>
        <taxon>Tracheophyta</taxon>
        <taxon>Spermatophyta</taxon>
        <taxon>Magnoliopsida</taxon>
        <taxon>eudicotyledons</taxon>
        <taxon>Gunneridae</taxon>
        <taxon>Pentapetalae</taxon>
        <taxon>rosids</taxon>
        <taxon>malvids</taxon>
        <taxon>Myrtales</taxon>
        <taxon>Lythraceae</taxon>
        <taxon>Punica</taxon>
    </lineage>
</organism>
<keyword evidence="2 6" id="KW-0408">Iron</keyword>
<evidence type="ECO:0000256" key="4">
    <source>
        <dbReference type="ARBA" id="ARBA00074102"/>
    </source>
</evidence>
<dbReference type="SUPFAM" id="SSF51197">
    <property type="entry name" value="Clavaminate synthase-like"/>
    <property type="match status" value="1"/>
</dbReference>
<dbReference type="GO" id="GO:0016491">
    <property type="term" value="F:oxidoreductase activity"/>
    <property type="evidence" value="ECO:0007669"/>
    <property type="project" value="UniProtKB-KW"/>
</dbReference>
<evidence type="ECO:0000256" key="1">
    <source>
        <dbReference type="ARBA" id="ARBA00022723"/>
    </source>
</evidence>
<dbReference type="InterPro" id="IPR005123">
    <property type="entry name" value="Oxoglu/Fe-dep_dioxygenase_dom"/>
</dbReference>
<evidence type="ECO:0000259" key="7">
    <source>
        <dbReference type="PROSITE" id="PS51471"/>
    </source>
</evidence>
<proteinExistence type="inferred from homology"/>
<keyword evidence="9" id="KW-1185">Reference proteome</keyword>
<dbReference type="PROSITE" id="PS51471">
    <property type="entry name" value="FE2OG_OXY"/>
    <property type="match status" value="1"/>
</dbReference>
<evidence type="ECO:0000313" key="9">
    <source>
        <dbReference type="Proteomes" id="UP000233551"/>
    </source>
</evidence>
<evidence type="ECO:0000256" key="6">
    <source>
        <dbReference type="RuleBase" id="RU003682"/>
    </source>
</evidence>
<dbReference type="AlphaFoldDB" id="A0A2I0KFN0"/>
<comment type="function">
    <text evidence="3">2-oxoglutarate-dependent dioxygenase essential for auxin catabolism and maintenance of auxin homeostasis in reproductive organs. Catalyzes the irreversible oxidation of indole-3-acetic acid (IAA) to the biologically inactive 2-oxoindole-3-acetic acid (OxIAA).</text>
</comment>
<gene>
    <name evidence="8" type="ORF">CRG98_012264</name>
</gene>
<comment type="caution">
    <text evidence="8">The sequence shown here is derived from an EMBL/GenBank/DDBJ whole genome shotgun (WGS) entry which is preliminary data.</text>
</comment>
<dbReference type="Pfam" id="PF03171">
    <property type="entry name" value="2OG-FeII_Oxy"/>
    <property type="match status" value="1"/>
</dbReference>
<dbReference type="STRING" id="22663.A0A2I0KFN0"/>
<evidence type="ECO:0000256" key="3">
    <source>
        <dbReference type="ARBA" id="ARBA00054658"/>
    </source>
</evidence>
<name>A0A2I0KFN0_PUNGR</name>
<accession>A0A2I0KFN0</accession>
<evidence type="ECO:0000313" key="8">
    <source>
        <dbReference type="EMBL" id="PKI67315.1"/>
    </source>
</evidence>
<feature type="domain" description="Fe2OG dioxygenase" evidence="7">
    <location>
        <begin position="147"/>
        <end position="250"/>
    </location>
</feature>